<dbReference type="AlphaFoldDB" id="A0A2T2ZV50"/>
<protein>
    <submittedName>
        <fullName evidence="2">Uncharacterized protein</fullName>
    </submittedName>
</protein>
<evidence type="ECO:0000313" key="3">
    <source>
        <dbReference type="Proteomes" id="UP000241462"/>
    </source>
</evidence>
<reference evidence="2 3" key="1">
    <citation type="journal article" date="2018" name="Mycol. Prog.">
        <title>Coniella lustricola, a new species from submerged detritus.</title>
        <authorList>
            <person name="Raudabaugh D.B."/>
            <person name="Iturriaga T."/>
            <person name="Carver A."/>
            <person name="Mondo S."/>
            <person name="Pangilinan J."/>
            <person name="Lipzen A."/>
            <person name="He G."/>
            <person name="Amirebrahimi M."/>
            <person name="Grigoriev I.V."/>
            <person name="Miller A.N."/>
        </authorList>
    </citation>
    <scope>NUCLEOTIDE SEQUENCE [LARGE SCALE GENOMIC DNA]</scope>
    <source>
        <strain evidence="2 3">B22-T-1</strain>
    </source>
</reference>
<accession>A0A2T2ZV50</accession>
<keyword evidence="3" id="KW-1185">Reference proteome</keyword>
<dbReference type="Proteomes" id="UP000241462">
    <property type="component" value="Unassembled WGS sequence"/>
</dbReference>
<gene>
    <name evidence="2" type="ORF">BD289DRAFT_142883</name>
</gene>
<dbReference type="EMBL" id="KZ678648">
    <property type="protein sequence ID" value="PSR77538.1"/>
    <property type="molecule type" value="Genomic_DNA"/>
</dbReference>
<name>A0A2T2ZV50_9PEZI</name>
<proteinExistence type="predicted"/>
<feature type="compositionally biased region" description="Basic and acidic residues" evidence="1">
    <location>
        <begin position="1"/>
        <end position="11"/>
    </location>
</feature>
<evidence type="ECO:0000256" key="1">
    <source>
        <dbReference type="SAM" id="MobiDB-lite"/>
    </source>
</evidence>
<evidence type="ECO:0000313" key="2">
    <source>
        <dbReference type="EMBL" id="PSR77538.1"/>
    </source>
</evidence>
<organism evidence="2 3">
    <name type="scientific">Coniella lustricola</name>
    <dbReference type="NCBI Taxonomy" id="2025994"/>
    <lineage>
        <taxon>Eukaryota</taxon>
        <taxon>Fungi</taxon>
        <taxon>Dikarya</taxon>
        <taxon>Ascomycota</taxon>
        <taxon>Pezizomycotina</taxon>
        <taxon>Sordariomycetes</taxon>
        <taxon>Sordariomycetidae</taxon>
        <taxon>Diaporthales</taxon>
        <taxon>Schizoparmaceae</taxon>
        <taxon>Coniella</taxon>
    </lineage>
</organism>
<sequence>MQFRFPADKTRNHASSSSEAEEKEVSTHPPPPPQLGVRLHGVACCGSGWTGLRPGLACR</sequence>
<feature type="region of interest" description="Disordered" evidence="1">
    <location>
        <begin position="1"/>
        <end position="35"/>
    </location>
</feature>
<dbReference type="InParanoid" id="A0A2T2ZV50"/>